<dbReference type="InterPro" id="IPR046357">
    <property type="entry name" value="PPIase_dom_sf"/>
</dbReference>
<gene>
    <name evidence="8" type="ORF">QTN89_15485</name>
</gene>
<keyword evidence="3 5" id="KW-0697">Rotamase</keyword>
<dbReference type="RefSeq" id="WP_230774336.1">
    <property type="nucleotide sequence ID" value="NZ_JAJMQV010000056.1"/>
</dbReference>
<dbReference type="GO" id="GO:0003755">
    <property type="term" value="F:peptidyl-prolyl cis-trans isomerase activity"/>
    <property type="evidence" value="ECO:0007669"/>
    <property type="project" value="UniProtKB-EC"/>
</dbReference>
<name>A0ABT7PK31_9BACT</name>
<dbReference type="InterPro" id="IPR001179">
    <property type="entry name" value="PPIase_FKBP_dom"/>
</dbReference>
<protein>
    <recommendedName>
        <fullName evidence="6">Peptidyl-prolyl cis-trans isomerase</fullName>
        <ecNumber evidence="6">5.2.1.8</ecNumber>
    </recommendedName>
</protein>
<dbReference type="PROSITE" id="PS51257">
    <property type="entry name" value="PROKAR_LIPOPROTEIN"/>
    <property type="match status" value="1"/>
</dbReference>
<evidence type="ECO:0000256" key="1">
    <source>
        <dbReference type="ARBA" id="ARBA00000971"/>
    </source>
</evidence>
<dbReference type="EMBL" id="JASZZN010000010">
    <property type="protein sequence ID" value="MDM4016848.1"/>
    <property type="molecule type" value="Genomic_DNA"/>
</dbReference>
<evidence type="ECO:0000256" key="5">
    <source>
        <dbReference type="PROSITE-ProRule" id="PRU00277"/>
    </source>
</evidence>
<comment type="caution">
    <text evidence="8">The sequence shown here is derived from an EMBL/GenBank/DDBJ whole genome shotgun (WGS) entry which is preliminary data.</text>
</comment>
<dbReference type="PROSITE" id="PS50059">
    <property type="entry name" value="FKBP_PPIASE"/>
    <property type="match status" value="1"/>
</dbReference>
<sequence length="153" mass="16624">MADRSLSSSLVRVSMLLGMCLVVGCSAGYGPSNYDPDAPTEFTTTESGLKYRILRKSDKKKPDAGSHVKVHYIGTLDDGTVFDSTYAKGKPATLNLYNVVKGWSEGIQLVGEGGMIELEIPPELGYGELGQRNAVPPNSTIHFIVELIRVFDR</sequence>
<proteinExistence type="inferred from homology"/>
<feature type="domain" description="PPIase FKBP-type" evidence="7">
    <location>
        <begin position="65"/>
        <end position="151"/>
    </location>
</feature>
<evidence type="ECO:0000256" key="4">
    <source>
        <dbReference type="ARBA" id="ARBA00023235"/>
    </source>
</evidence>
<dbReference type="Proteomes" id="UP001239462">
    <property type="component" value="Unassembled WGS sequence"/>
</dbReference>
<reference evidence="8 9" key="1">
    <citation type="submission" date="2023-06" db="EMBL/GenBank/DDBJ databases">
        <title>Roseiconus lacunae JC819 isolated from Gulf of Mannar region, Tamil Nadu.</title>
        <authorList>
            <person name="Pk S."/>
            <person name="Ch S."/>
            <person name="Ch V.R."/>
        </authorList>
    </citation>
    <scope>NUCLEOTIDE SEQUENCE [LARGE SCALE GENOMIC DNA]</scope>
    <source>
        <strain evidence="8 9">JC819</strain>
    </source>
</reference>
<evidence type="ECO:0000313" key="8">
    <source>
        <dbReference type="EMBL" id="MDM4016848.1"/>
    </source>
</evidence>
<dbReference type="EC" id="5.2.1.8" evidence="6"/>
<dbReference type="PANTHER" id="PTHR43811:SF19">
    <property type="entry name" value="39 KDA FK506-BINDING NUCLEAR PROTEIN"/>
    <property type="match status" value="1"/>
</dbReference>
<evidence type="ECO:0000256" key="6">
    <source>
        <dbReference type="RuleBase" id="RU003915"/>
    </source>
</evidence>
<dbReference type="Gene3D" id="3.10.50.40">
    <property type="match status" value="1"/>
</dbReference>
<comment type="similarity">
    <text evidence="2 6">Belongs to the FKBP-type PPIase family.</text>
</comment>
<keyword evidence="9" id="KW-1185">Reference proteome</keyword>
<dbReference type="SUPFAM" id="SSF54534">
    <property type="entry name" value="FKBP-like"/>
    <property type="match status" value="1"/>
</dbReference>
<dbReference type="Pfam" id="PF00254">
    <property type="entry name" value="FKBP_C"/>
    <property type="match status" value="1"/>
</dbReference>
<dbReference type="PANTHER" id="PTHR43811">
    <property type="entry name" value="FKBP-TYPE PEPTIDYL-PROLYL CIS-TRANS ISOMERASE FKPA"/>
    <property type="match status" value="1"/>
</dbReference>
<evidence type="ECO:0000313" key="9">
    <source>
        <dbReference type="Proteomes" id="UP001239462"/>
    </source>
</evidence>
<evidence type="ECO:0000256" key="3">
    <source>
        <dbReference type="ARBA" id="ARBA00023110"/>
    </source>
</evidence>
<keyword evidence="4 5" id="KW-0413">Isomerase</keyword>
<accession>A0ABT7PK31</accession>
<evidence type="ECO:0000256" key="2">
    <source>
        <dbReference type="ARBA" id="ARBA00006577"/>
    </source>
</evidence>
<comment type="catalytic activity">
    <reaction evidence="1 5 6">
        <text>[protein]-peptidylproline (omega=180) = [protein]-peptidylproline (omega=0)</text>
        <dbReference type="Rhea" id="RHEA:16237"/>
        <dbReference type="Rhea" id="RHEA-COMP:10747"/>
        <dbReference type="Rhea" id="RHEA-COMP:10748"/>
        <dbReference type="ChEBI" id="CHEBI:83833"/>
        <dbReference type="ChEBI" id="CHEBI:83834"/>
        <dbReference type="EC" id="5.2.1.8"/>
    </reaction>
</comment>
<organism evidence="8 9">
    <name type="scientific">Roseiconus lacunae</name>
    <dbReference type="NCBI Taxonomy" id="2605694"/>
    <lineage>
        <taxon>Bacteria</taxon>
        <taxon>Pseudomonadati</taxon>
        <taxon>Planctomycetota</taxon>
        <taxon>Planctomycetia</taxon>
        <taxon>Pirellulales</taxon>
        <taxon>Pirellulaceae</taxon>
        <taxon>Roseiconus</taxon>
    </lineage>
</organism>
<evidence type="ECO:0000259" key="7">
    <source>
        <dbReference type="PROSITE" id="PS50059"/>
    </source>
</evidence>